<comment type="subunit">
    <text evidence="2 8">Homodimer.</text>
</comment>
<sequence length="162" mass="17779">MTDYMQEALLEAHDAMIIGEVPIGAVVVHDGKIVGRGHNLREHSQDSTLHAEVLAIQEACMTLGSWRLEDCDLYVTLEPCPMCAGAMINSRIRTCYYGAKDPKAGVAGSLGNLLEDTRFNHQVKVVAGIDEEQAAQLLKSFFQAIRKKRKAAKLAKKQAQKA</sequence>
<dbReference type="PROSITE" id="PS00903">
    <property type="entry name" value="CYT_DCMP_DEAMINASES_1"/>
    <property type="match status" value="1"/>
</dbReference>
<dbReference type="GO" id="GO:0008270">
    <property type="term" value="F:zinc ion binding"/>
    <property type="evidence" value="ECO:0007669"/>
    <property type="project" value="UniProtKB-UniRule"/>
</dbReference>
<dbReference type="CDD" id="cd01285">
    <property type="entry name" value="nucleoside_deaminase"/>
    <property type="match status" value="1"/>
</dbReference>
<dbReference type="GO" id="GO:0052717">
    <property type="term" value="F:tRNA-specific adenosine-34 deaminase activity"/>
    <property type="evidence" value="ECO:0007669"/>
    <property type="project" value="UniProtKB-UniRule"/>
</dbReference>
<dbReference type="RefSeq" id="WP_056964908.1">
    <property type="nucleotide sequence ID" value="NZ_AZEU01000292.1"/>
</dbReference>
<keyword evidence="5 8" id="KW-0378">Hydrolase</keyword>
<protein>
    <recommendedName>
        <fullName evidence="8">tRNA-specific adenosine deaminase</fullName>
        <ecNumber evidence="8">3.5.4.33</ecNumber>
    </recommendedName>
</protein>
<keyword evidence="6 8" id="KW-0862">Zinc</keyword>
<reference evidence="10 11" key="1">
    <citation type="journal article" date="2015" name="Genome Announc.">
        <title>Expanding the biotechnology potential of lactobacilli through comparative genomics of 213 strains and associated genera.</title>
        <authorList>
            <person name="Sun Z."/>
            <person name="Harris H.M."/>
            <person name="McCann A."/>
            <person name="Guo C."/>
            <person name="Argimon S."/>
            <person name="Zhang W."/>
            <person name="Yang X."/>
            <person name="Jeffery I.B."/>
            <person name="Cooney J.C."/>
            <person name="Kagawa T.F."/>
            <person name="Liu W."/>
            <person name="Song Y."/>
            <person name="Salvetti E."/>
            <person name="Wrobel A."/>
            <person name="Rasinkangas P."/>
            <person name="Parkhill J."/>
            <person name="Rea M.C."/>
            <person name="O'Sullivan O."/>
            <person name="Ritari J."/>
            <person name="Douillard F.P."/>
            <person name="Paul Ross R."/>
            <person name="Yang R."/>
            <person name="Briner A.E."/>
            <person name="Felis G.E."/>
            <person name="de Vos W.M."/>
            <person name="Barrangou R."/>
            <person name="Klaenhammer T.R."/>
            <person name="Caufield P.W."/>
            <person name="Cui Y."/>
            <person name="Zhang H."/>
            <person name="O'Toole P.W."/>
        </authorList>
    </citation>
    <scope>NUCLEOTIDE SEQUENCE [LARGE SCALE GENOMIC DNA]</scope>
    <source>
        <strain evidence="10 11">DSM 13343</strain>
    </source>
</reference>
<dbReference type="EC" id="3.5.4.33" evidence="8"/>
<feature type="active site" description="Proton donor" evidence="8">
    <location>
        <position position="52"/>
    </location>
</feature>
<dbReference type="PANTHER" id="PTHR11079:SF202">
    <property type="entry name" value="TRNA-SPECIFIC ADENOSINE DEAMINASE"/>
    <property type="match status" value="1"/>
</dbReference>
<dbReference type="InterPro" id="IPR016192">
    <property type="entry name" value="APOBEC/CMP_deaminase_Zn-bd"/>
</dbReference>
<evidence type="ECO:0000256" key="1">
    <source>
        <dbReference type="ARBA" id="ARBA00010669"/>
    </source>
</evidence>
<comment type="cofactor">
    <cofactor evidence="8">
        <name>Zn(2+)</name>
        <dbReference type="ChEBI" id="CHEBI:29105"/>
    </cofactor>
    <text evidence="8">Binds 1 zinc ion per subunit.</text>
</comment>
<evidence type="ECO:0000313" key="11">
    <source>
        <dbReference type="Proteomes" id="UP000051790"/>
    </source>
</evidence>
<dbReference type="Pfam" id="PF14437">
    <property type="entry name" value="MafB19-deam"/>
    <property type="match status" value="1"/>
</dbReference>
<dbReference type="EMBL" id="AZEU01000292">
    <property type="protein sequence ID" value="KRL39572.1"/>
    <property type="molecule type" value="Genomic_DNA"/>
</dbReference>
<evidence type="ECO:0000256" key="2">
    <source>
        <dbReference type="ARBA" id="ARBA00011738"/>
    </source>
</evidence>
<dbReference type="OrthoDB" id="9802676at2"/>
<evidence type="ECO:0000256" key="3">
    <source>
        <dbReference type="ARBA" id="ARBA00022694"/>
    </source>
</evidence>
<dbReference type="InterPro" id="IPR028883">
    <property type="entry name" value="tRNA_aden_deaminase"/>
</dbReference>
<dbReference type="SUPFAM" id="SSF53927">
    <property type="entry name" value="Cytidine deaminase-like"/>
    <property type="match status" value="1"/>
</dbReference>
<dbReference type="Gene3D" id="3.40.140.10">
    <property type="entry name" value="Cytidine Deaminase, domain 2"/>
    <property type="match status" value="1"/>
</dbReference>
<feature type="binding site" evidence="8">
    <location>
        <position position="83"/>
    </location>
    <ligand>
        <name>Zn(2+)</name>
        <dbReference type="ChEBI" id="CHEBI:29105"/>
        <note>catalytic</note>
    </ligand>
</feature>
<evidence type="ECO:0000256" key="7">
    <source>
        <dbReference type="ARBA" id="ARBA00048045"/>
    </source>
</evidence>
<dbReference type="FunFam" id="3.40.140.10:FF:000005">
    <property type="entry name" value="tRNA-specific adenosine deaminase"/>
    <property type="match status" value="1"/>
</dbReference>
<comment type="similarity">
    <text evidence="1">Belongs to the cytidine and deoxycytidylate deaminase family. ADAT2 subfamily.</text>
</comment>
<keyword evidence="11" id="KW-1185">Reference proteome</keyword>
<evidence type="ECO:0000259" key="9">
    <source>
        <dbReference type="PROSITE" id="PS51747"/>
    </source>
</evidence>
<evidence type="ECO:0000256" key="8">
    <source>
        <dbReference type="HAMAP-Rule" id="MF_00972"/>
    </source>
</evidence>
<proteinExistence type="inferred from homology"/>
<gene>
    <name evidence="8" type="primary">tadA</name>
    <name evidence="10" type="ORF">FD01_GL002474</name>
</gene>
<dbReference type="InterPro" id="IPR002125">
    <property type="entry name" value="CMP_dCMP_dom"/>
</dbReference>
<feature type="domain" description="CMP/dCMP-type deaminase" evidence="9">
    <location>
        <begin position="1"/>
        <end position="110"/>
    </location>
</feature>
<dbReference type="PANTHER" id="PTHR11079">
    <property type="entry name" value="CYTOSINE DEAMINASE FAMILY MEMBER"/>
    <property type="match status" value="1"/>
</dbReference>
<dbReference type="InterPro" id="IPR016193">
    <property type="entry name" value="Cytidine_deaminase-like"/>
</dbReference>
<keyword evidence="4 8" id="KW-0479">Metal-binding</keyword>
<accession>A0A0R1Q9E8</accession>
<dbReference type="InterPro" id="IPR058535">
    <property type="entry name" value="MafB19-deam"/>
</dbReference>
<dbReference type="PROSITE" id="PS51747">
    <property type="entry name" value="CYT_DCMP_DEAMINASES_2"/>
    <property type="match status" value="1"/>
</dbReference>
<comment type="function">
    <text evidence="8">Catalyzes the deamination of adenosine to inosine at the wobble position 34 of tRNA(Arg2).</text>
</comment>
<dbReference type="Proteomes" id="UP000051790">
    <property type="component" value="Unassembled WGS sequence"/>
</dbReference>
<evidence type="ECO:0000256" key="6">
    <source>
        <dbReference type="ARBA" id="ARBA00022833"/>
    </source>
</evidence>
<comment type="caution">
    <text evidence="10">The sequence shown here is derived from an EMBL/GenBank/DDBJ whole genome shotgun (WGS) entry which is preliminary data.</text>
</comment>
<keyword evidence="3 8" id="KW-0819">tRNA processing</keyword>
<evidence type="ECO:0000256" key="5">
    <source>
        <dbReference type="ARBA" id="ARBA00022801"/>
    </source>
</evidence>
<dbReference type="PATRIC" id="fig|1423769.4.peg.2673"/>
<dbReference type="NCBIfam" id="NF008113">
    <property type="entry name" value="PRK10860.1"/>
    <property type="match status" value="1"/>
</dbReference>
<feature type="binding site" evidence="8">
    <location>
        <position position="50"/>
    </location>
    <ligand>
        <name>Zn(2+)</name>
        <dbReference type="ChEBI" id="CHEBI:29105"/>
        <note>catalytic</note>
    </ligand>
</feature>
<dbReference type="GO" id="GO:0002100">
    <property type="term" value="P:tRNA wobble adenosine to inosine editing"/>
    <property type="evidence" value="ECO:0007669"/>
    <property type="project" value="UniProtKB-UniRule"/>
</dbReference>
<feature type="binding site" evidence="8">
    <location>
        <position position="80"/>
    </location>
    <ligand>
        <name>Zn(2+)</name>
        <dbReference type="ChEBI" id="CHEBI:29105"/>
        <note>catalytic</note>
    </ligand>
</feature>
<comment type="catalytic activity">
    <reaction evidence="7 8">
        <text>adenosine(34) in tRNA + H2O + H(+) = inosine(34) in tRNA + NH4(+)</text>
        <dbReference type="Rhea" id="RHEA:43168"/>
        <dbReference type="Rhea" id="RHEA-COMP:10373"/>
        <dbReference type="Rhea" id="RHEA-COMP:10374"/>
        <dbReference type="ChEBI" id="CHEBI:15377"/>
        <dbReference type="ChEBI" id="CHEBI:15378"/>
        <dbReference type="ChEBI" id="CHEBI:28938"/>
        <dbReference type="ChEBI" id="CHEBI:74411"/>
        <dbReference type="ChEBI" id="CHEBI:82852"/>
        <dbReference type="EC" id="3.5.4.33"/>
    </reaction>
</comment>
<name>A0A0R1Q9E8_9LACO</name>
<dbReference type="HAMAP" id="MF_00972">
    <property type="entry name" value="tRNA_aden_deaminase"/>
    <property type="match status" value="1"/>
</dbReference>
<dbReference type="AlphaFoldDB" id="A0A0R1Q9E8"/>
<evidence type="ECO:0000313" key="10">
    <source>
        <dbReference type="EMBL" id="KRL39572.1"/>
    </source>
</evidence>
<organism evidence="10 11">
    <name type="scientific">Lacticaseibacillus manihotivorans DSM 13343 = JCM 12514</name>
    <dbReference type="NCBI Taxonomy" id="1423769"/>
    <lineage>
        <taxon>Bacteria</taxon>
        <taxon>Bacillati</taxon>
        <taxon>Bacillota</taxon>
        <taxon>Bacilli</taxon>
        <taxon>Lactobacillales</taxon>
        <taxon>Lactobacillaceae</taxon>
        <taxon>Lacticaseibacillus</taxon>
    </lineage>
</organism>
<evidence type="ECO:0000256" key="4">
    <source>
        <dbReference type="ARBA" id="ARBA00022723"/>
    </source>
</evidence>